<reference evidence="2" key="1">
    <citation type="submission" date="2018-04" db="EMBL/GenBank/DDBJ databases">
        <title>Whole genome sequencing of Hypsizygus marmoreus.</title>
        <authorList>
            <person name="Choi I.-G."/>
            <person name="Min B."/>
            <person name="Kim J.-G."/>
            <person name="Kim S."/>
            <person name="Oh Y.-L."/>
            <person name="Kong W.-S."/>
            <person name="Park H."/>
            <person name="Jeong J."/>
            <person name="Song E.-S."/>
        </authorList>
    </citation>
    <scope>NUCLEOTIDE SEQUENCE [LARGE SCALE GENOMIC DNA]</scope>
    <source>
        <strain evidence="2">51987-8</strain>
    </source>
</reference>
<protein>
    <recommendedName>
        <fullName evidence="1">Fungal lipase-type domain-containing protein</fullName>
    </recommendedName>
</protein>
<name>A0A369K3J9_HYPMA</name>
<dbReference type="Proteomes" id="UP000076154">
    <property type="component" value="Unassembled WGS sequence"/>
</dbReference>
<dbReference type="OrthoDB" id="426718at2759"/>
<feature type="domain" description="Fungal lipase-type" evidence="1">
    <location>
        <begin position="6"/>
        <end position="47"/>
    </location>
</feature>
<dbReference type="InterPro" id="IPR029058">
    <property type="entry name" value="AB_hydrolase_fold"/>
</dbReference>
<organism evidence="2 3">
    <name type="scientific">Hypsizygus marmoreus</name>
    <name type="common">White beech mushroom</name>
    <name type="synonym">Agaricus marmoreus</name>
    <dbReference type="NCBI Taxonomy" id="39966"/>
    <lineage>
        <taxon>Eukaryota</taxon>
        <taxon>Fungi</taxon>
        <taxon>Dikarya</taxon>
        <taxon>Basidiomycota</taxon>
        <taxon>Agaricomycotina</taxon>
        <taxon>Agaricomycetes</taxon>
        <taxon>Agaricomycetidae</taxon>
        <taxon>Agaricales</taxon>
        <taxon>Tricholomatineae</taxon>
        <taxon>Lyophyllaceae</taxon>
        <taxon>Hypsizygus</taxon>
    </lineage>
</organism>
<keyword evidence="3" id="KW-1185">Reference proteome</keyword>
<evidence type="ECO:0000259" key="1">
    <source>
        <dbReference type="Pfam" id="PF01764"/>
    </source>
</evidence>
<gene>
    <name evidence="2" type="ORF">Hypma_007826</name>
</gene>
<dbReference type="Gene3D" id="3.40.50.1820">
    <property type="entry name" value="alpha/beta hydrolase"/>
    <property type="match status" value="1"/>
</dbReference>
<evidence type="ECO:0000313" key="2">
    <source>
        <dbReference type="EMBL" id="RDB25466.1"/>
    </source>
</evidence>
<dbReference type="EMBL" id="LUEZ02000041">
    <property type="protein sequence ID" value="RDB25466.1"/>
    <property type="molecule type" value="Genomic_DNA"/>
</dbReference>
<sequence>MPLTTSQLLSGARKLLPSKKIQRVMVVGHSLGGALVKLDALFLVGNLAFAKLIDEKPETNQQQEVALIGYELKF</sequence>
<comment type="caution">
    <text evidence="2">The sequence shown here is derived from an EMBL/GenBank/DDBJ whole genome shotgun (WGS) entry which is preliminary data.</text>
</comment>
<dbReference type="InParanoid" id="A0A369K3J9"/>
<dbReference type="AlphaFoldDB" id="A0A369K3J9"/>
<dbReference type="SUPFAM" id="SSF53474">
    <property type="entry name" value="alpha/beta-Hydrolases"/>
    <property type="match status" value="1"/>
</dbReference>
<dbReference type="Pfam" id="PF01764">
    <property type="entry name" value="Lipase_3"/>
    <property type="match status" value="1"/>
</dbReference>
<dbReference type="GO" id="GO:0006629">
    <property type="term" value="P:lipid metabolic process"/>
    <property type="evidence" value="ECO:0007669"/>
    <property type="project" value="InterPro"/>
</dbReference>
<dbReference type="InterPro" id="IPR002921">
    <property type="entry name" value="Fungal_lipase-type"/>
</dbReference>
<evidence type="ECO:0000313" key="3">
    <source>
        <dbReference type="Proteomes" id="UP000076154"/>
    </source>
</evidence>
<proteinExistence type="predicted"/>
<accession>A0A369K3J9</accession>